<comment type="caution">
    <text evidence="3">The sequence shown here is derived from an EMBL/GenBank/DDBJ whole genome shotgun (WGS) entry which is preliminary data.</text>
</comment>
<keyword evidence="2" id="KW-1133">Transmembrane helix</keyword>
<sequence length="104" mass="10573">MSLPSASATNSLTSASKTNAQEGPAAAQRRWTAMRLLGFVSVTLFVASEVVAATGAGVWALSGLLGLGLTGTEVLAALFGVPALYVIFKCAQFALIAETDPAND</sequence>
<feature type="compositionally biased region" description="Low complexity" evidence="1">
    <location>
        <begin position="1"/>
        <end position="20"/>
    </location>
</feature>
<evidence type="ECO:0000313" key="3">
    <source>
        <dbReference type="EMBL" id="MFC0207627.1"/>
    </source>
</evidence>
<keyword evidence="2" id="KW-0812">Transmembrane</keyword>
<dbReference type="Proteomes" id="UP001589755">
    <property type="component" value="Unassembled WGS sequence"/>
</dbReference>
<name>A0ABV6D4Q1_9HYPH</name>
<gene>
    <name evidence="3" type="ORF">ACFFJ2_04335</name>
</gene>
<evidence type="ECO:0000313" key="4">
    <source>
        <dbReference type="Proteomes" id="UP001589755"/>
    </source>
</evidence>
<evidence type="ECO:0000256" key="2">
    <source>
        <dbReference type="SAM" id="Phobius"/>
    </source>
</evidence>
<organism evidence="3 4">
    <name type="scientific">Chelativorans intermedius</name>
    <dbReference type="NCBI Taxonomy" id="515947"/>
    <lineage>
        <taxon>Bacteria</taxon>
        <taxon>Pseudomonadati</taxon>
        <taxon>Pseudomonadota</taxon>
        <taxon>Alphaproteobacteria</taxon>
        <taxon>Hyphomicrobiales</taxon>
        <taxon>Phyllobacteriaceae</taxon>
        <taxon>Chelativorans</taxon>
    </lineage>
</organism>
<accession>A0ABV6D4Q1</accession>
<proteinExistence type="predicted"/>
<keyword evidence="4" id="KW-1185">Reference proteome</keyword>
<feature type="transmembrane region" description="Helical" evidence="2">
    <location>
        <begin position="67"/>
        <end position="88"/>
    </location>
</feature>
<feature type="region of interest" description="Disordered" evidence="1">
    <location>
        <begin position="1"/>
        <end position="26"/>
    </location>
</feature>
<evidence type="ECO:0000256" key="1">
    <source>
        <dbReference type="SAM" id="MobiDB-lite"/>
    </source>
</evidence>
<keyword evidence="2" id="KW-0472">Membrane</keyword>
<dbReference type="EMBL" id="JBHLXD010000005">
    <property type="protein sequence ID" value="MFC0207627.1"/>
    <property type="molecule type" value="Genomic_DNA"/>
</dbReference>
<reference evidence="3 4" key="1">
    <citation type="submission" date="2024-09" db="EMBL/GenBank/DDBJ databases">
        <authorList>
            <person name="Sun Q."/>
            <person name="Mori K."/>
        </authorList>
    </citation>
    <scope>NUCLEOTIDE SEQUENCE [LARGE SCALE GENOMIC DNA]</scope>
    <source>
        <strain evidence="3 4">CCM 8543</strain>
    </source>
</reference>
<dbReference type="RefSeq" id="WP_261520794.1">
    <property type="nucleotide sequence ID" value="NZ_JAODNW010000014.1"/>
</dbReference>
<protein>
    <submittedName>
        <fullName evidence="3">Uncharacterized protein</fullName>
    </submittedName>
</protein>
<feature type="transmembrane region" description="Helical" evidence="2">
    <location>
        <begin position="36"/>
        <end position="61"/>
    </location>
</feature>